<dbReference type="Pfam" id="PF00672">
    <property type="entry name" value="HAMP"/>
    <property type="match status" value="1"/>
</dbReference>
<dbReference type="InterPro" id="IPR003660">
    <property type="entry name" value="HAMP_dom"/>
</dbReference>
<accession>A0ABX2HA05</accession>
<dbReference type="EMBL" id="JAAITS010000057">
    <property type="protein sequence ID" value="NSG87029.1"/>
    <property type="molecule type" value="Genomic_DNA"/>
</dbReference>
<protein>
    <submittedName>
        <fullName evidence="5">HAMP domain-containing protein</fullName>
    </submittedName>
</protein>
<keyword evidence="2" id="KW-0597">Phosphoprotein</keyword>
<evidence type="ECO:0000256" key="2">
    <source>
        <dbReference type="ARBA" id="ARBA00022553"/>
    </source>
</evidence>
<dbReference type="SMART" id="SM00304">
    <property type="entry name" value="HAMP"/>
    <property type="match status" value="1"/>
</dbReference>
<dbReference type="Gene3D" id="6.10.340.10">
    <property type="match status" value="1"/>
</dbReference>
<dbReference type="Proteomes" id="UP001644719">
    <property type="component" value="Unassembled WGS sequence"/>
</dbReference>
<organism evidence="5 6">
    <name type="scientific">Blautia faecis</name>
    <dbReference type="NCBI Taxonomy" id="871665"/>
    <lineage>
        <taxon>Bacteria</taxon>
        <taxon>Bacillati</taxon>
        <taxon>Bacillota</taxon>
        <taxon>Clostridia</taxon>
        <taxon>Lachnospirales</taxon>
        <taxon>Lachnospiraceae</taxon>
        <taxon>Blautia</taxon>
    </lineage>
</organism>
<sequence>MKGHLKSIRYKLILILLLCSILPLSFSMCITYIYSRNNFSNEIISYNEQLMYQFSNNINTYLCDVSDGIYYPFSNAKMYSFLTKKDSSHYNDHNTIMTFMQSIQNLSNDIESISLQCIKKNKTYIFQNRDLLTASLSDSVLFPGDYTAHIFSSRNSKDNYSVSIYLNLQSIPENTPIGALTITLSSVSFEKLSKDMLTASDEAIYVINNSSETVLYSTNNVLSNKIPSEINNIAHQLSASGNYQKYTDNKQSKFIFYKTIEVLNTPITIIKTVPLTNAYESIFQILNIYLPTYIAFLFLSILITWHFSKSLTTPIILLTKQMKDIKQGKSYAPLELNSNDEIRVLNDSFNSMIETIQLLKIDKYELELSIKDAQLRMLQAQLNPHFMNNTLQSLGTLALQNNSPELYSLITNLSLMMNYAMDIQHPLISLQSEFDYAQRYLIFQRQRFGENFHFDLNPDPDTVSLMVPKMILQPIMENYFKHGFVKRPEGYYICATSHLNNGILTVLVENNGKSLSKKELDNLQLMFHSIKYNQYKEKEKGIGLDNIQTRLNMYYHNASSVSVENISPYGVCIKITLFLEEPANEIADY</sequence>
<dbReference type="SUPFAM" id="SSF158472">
    <property type="entry name" value="HAMP domain-like"/>
    <property type="match status" value="1"/>
</dbReference>
<dbReference type="SUPFAM" id="SSF55874">
    <property type="entry name" value="ATPase domain of HSP90 chaperone/DNA topoisomerase II/histidine kinase"/>
    <property type="match status" value="1"/>
</dbReference>
<keyword evidence="6" id="KW-1185">Reference proteome</keyword>
<keyword evidence="3" id="KW-0808">Transferase</keyword>
<evidence type="ECO:0000256" key="3">
    <source>
        <dbReference type="ARBA" id="ARBA00022679"/>
    </source>
</evidence>
<dbReference type="InterPro" id="IPR050640">
    <property type="entry name" value="Bact_2-comp_sensor_kinase"/>
</dbReference>
<evidence type="ECO:0000313" key="6">
    <source>
        <dbReference type="Proteomes" id="UP001644719"/>
    </source>
</evidence>
<dbReference type="RefSeq" id="WP_148463270.1">
    <property type="nucleotide sequence ID" value="NZ_JAAITS010000057.1"/>
</dbReference>
<dbReference type="Gene3D" id="3.30.565.10">
    <property type="entry name" value="Histidine kinase-like ATPase, C-terminal domain"/>
    <property type="match status" value="1"/>
</dbReference>
<proteinExistence type="predicted"/>
<reference evidence="5 6" key="1">
    <citation type="journal article" date="2020" name="Cell Host Microbe">
        <title>Functional and Genomic Variation between Human-Derived Isolates of Lachnospiraceae Reveals Inter- and Intra-Species Diversity.</title>
        <authorList>
            <person name="Sorbara M.T."/>
            <person name="Littmann E.R."/>
            <person name="Fontana E."/>
            <person name="Moody T.U."/>
            <person name="Kohout C.E."/>
            <person name="Gjonbalaj M."/>
            <person name="Eaton V."/>
            <person name="Seok R."/>
            <person name="Leiner I.M."/>
            <person name="Pamer E.G."/>
        </authorList>
    </citation>
    <scope>NUCLEOTIDE SEQUENCE [LARGE SCALE GENOMIC DNA]</scope>
    <source>
        <strain evidence="5 6">MSK.17.74</strain>
    </source>
</reference>
<dbReference type="PANTHER" id="PTHR34220:SF7">
    <property type="entry name" value="SENSOR HISTIDINE KINASE YPDA"/>
    <property type="match status" value="1"/>
</dbReference>
<comment type="caution">
    <text evidence="5">The sequence shown here is derived from an EMBL/GenBank/DDBJ whole genome shotgun (WGS) entry which is preliminary data.</text>
</comment>
<name>A0ABX2HA05_9FIRM</name>
<evidence type="ECO:0000259" key="4">
    <source>
        <dbReference type="PROSITE" id="PS50885"/>
    </source>
</evidence>
<dbReference type="CDD" id="cd06225">
    <property type="entry name" value="HAMP"/>
    <property type="match status" value="1"/>
</dbReference>
<dbReference type="InterPro" id="IPR036890">
    <property type="entry name" value="HATPase_C_sf"/>
</dbReference>
<dbReference type="InterPro" id="IPR010559">
    <property type="entry name" value="Sig_transdc_His_kin_internal"/>
</dbReference>
<evidence type="ECO:0000256" key="1">
    <source>
        <dbReference type="ARBA" id="ARBA00004370"/>
    </source>
</evidence>
<dbReference type="PANTHER" id="PTHR34220">
    <property type="entry name" value="SENSOR HISTIDINE KINASE YPDA"/>
    <property type="match status" value="1"/>
</dbReference>
<gene>
    <name evidence="5" type="ORF">G5B17_16815</name>
</gene>
<dbReference type="Pfam" id="PF06580">
    <property type="entry name" value="His_kinase"/>
    <property type="match status" value="1"/>
</dbReference>
<evidence type="ECO:0000313" key="5">
    <source>
        <dbReference type="EMBL" id="NSG87029.1"/>
    </source>
</evidence>
<feature type="domain" description="HAMP" evidence="4">
    <location>
        <begin position="309"/>
        <end position="361"/>
    </location>
</feature>
<comment type="subcellular location">
    <subcellularLocation>
        <location evidence="1">Membrane</location>
    </subcellularLocation>
</comment>
<dbReference type="PROSITE" id="PS50885">
    <property type="entry name" value="HAMP"/>
    <property type="match status" value="1"/>
</dbReference>